<evidence type="ECO:0000313" key="3">
    <source>
        <dbReference type="Proteomes" id="UP001280121"/>
    </source>
</evidence>
<dbReference type="EMBL" id="JANJYI010000005">
    <property type="protein sequence ID" value="KAK2649755.1"/>
    <property type="molecule type" value="Genomic_DNA"/>
</dbReference>
<keyword evidence="1" id="KW-0175">Coiled coil</keyword>
<gene>
    <name evidence="2" type="ORF">Ddye_017244</name>
</gene>
<name>A0AAD9X1A9_9ROSI</name>
<keyword evidence="3" id="KW-1185">Reference proteome</keyword>
<dbReference type="Proteomes" id="UP001280121">
    <property type="component" value="Unassembled WGS sequence"/>
</dbReference>
<protein>
    <submittedName>
        <fullName evidence="2">Uncharacterized protein</fullName>
    </submittedName>
</protein>
<reference evidence="2" key="1">
    <citation type="journal article" date="2023" name="Plant J.">
        <title>Genome sequences and population genomics provide insights into the demographic history, inbreeding, and mutation load of two 'living fossil' tree species of Dipteronia.</title>
        <authorList>
            <person name="Feng Y."/>
            <person name="Comes H.P."/>
            <person name="Chen J."/>
            <person name="Zhu S."/>
            <person name="Lu R."/>
            <person name="Zhang X."/>
            <person name="Li P."/>
            <person name="Qiu J."/>
            <person name="Olsen K.M."/>
            <person name="Qiu Y."/>
        </authorList>
    </citation>
    <scope>NUCLEOTIDE SEQUENCE</scope>
    <source>
        <strain evidence="2">KIB01</strain>
    </source>
</reference>
<sequence>MIPPVTGSKAPTISEGATERGPEPLWIPVIGVLYSSKLHGNASWRRHISEAQLVSSVRRHVDQLLGDRNLHELEMSLSRDLMQGSLLKGLGGERLARARRRKAMGNLLEMERKYEEKRETYERRKRRKFDVDDKLRLAQVEFDSLKAGVDQLSTLYQKAKVQYRRKHAELCDYRQRIRTVSGTIMRLKADLWDNVVDMFSVSDELYNIQTEIFDHAVEELKAILVASYPGLYFRAFDTKVKKRIEGRVKLVHGPVDDMSLAFTEVILFDDEPSDVSSENERMIEAASGKWDASGKGKGACDV</sequence>
<comment type="caution">
    <text evidence="2">The sequence shown here is derived from an EMBL/GenBank/DDBJ whole genome shotgun (WGS) entry which is preliminary data.</text>
</comment>
<accession>A0AAD9X1A9</accession>
<organism evidence="2 3">
    <name type="scientific">Dipteronia dyeriana</name>
    <dbReference type="NCBI Taxonomy" id="168575"/>
    <lineage>
        <taxon>Eukaryota</taxon>
        <taxon>Viridiplantae</taxon>
        <taxon>Streptophyta</taxon>
        <taxon>Embryophyta</taxon>
        <taxon>Tracheophyta</taxon>
        <taxon>Spermatophyta</taxon>
        <taxon>Magnoliopsida</taxon>
        <taxon>eudicotyledons</taxon>
        <taxon>Gunneridae</taxon>
        <taxon>Pentapetalae</taxon>
        <taxon>rosids</taxon>
        <taxon>malvids</taxon>
        <taxon>Sapindales</taxon>
        <taxon>Sapindaceae</taxon>
        <taxon>Hippocastanoideae</taxon>
        <taxon>Acereae</taxon>
        <taxon>Dipteronia</taxon>
    </lineage>
</organism>
<proteinExistence type="predicted"/>
<evidence type="ECO:0000256" key="1">
    <source>
        <dbReference type="SAM" id="Coils"/>
    </source>
</evidence>
<evidence type="ECO:0000313" key="2">
    <source>
        <dbReference type="EMBL" id="KAK2649755.1"/>
    </source>
</evidence>
<feature type="coiled-coil region" evidence="1">
    <location>
        <begin position="100"/>
        <end position="127"/>
    </location>
</feature>
<dbReference type="AlphaFoldDB" id="A0AAD9X1A9"/>